<dbReference type="AlphaFoldDB" id="A0A7R9GKI4"/>
<reference evidence="1" key="1">
    <citation type="submission" date="2020-11" db="EMBL/GenBank/DDBJ databases">
        <authorList>
            <person name="Tran Van P."/>
        </authorList>
    </citation>
    <scope>NUCLEOTIDE SEQUENCE</scope>
</reference>
<accession>A0A7R9GKI4</accession>
<sequence length="63" mass="6974">MHWINCGMPGTTSISEIQNIPSLTEKSLFEIGVGHLNTALEDILVQHRKPIIPPQVIWDALIG</sequence>
<organism evidence="1">
    <name type="scientific">Notodromas monacha</name>
    <dbReference type="NCBI Taxonomy" id="399045"/>
    <lineage>
        <taxon>Eukaryota</taxon>
        <taxon>Metazoa</taxon>
        <taxon>Ecdysozoa</taxon>
        <taxon>Arthropoda</taxon>
        <taxon>Crustacea</taxon>
        <taxon>Oligostraca</taxon>
        <taxon>Ostracoda</taxon>
        <taxon>Podocopa</taxon>
        <taxon>Podocopida</taxon>
        <taxon>Cypridocopina</taxon>
        <taxon>Cypridoidea</taxon>
        <taxon>Cyprididae</taxon>
        <taxon>Notodromas</taxon>
    </lineage>
</organism>
<name>A0A7R9GKI4_9CRUS</name>
<evidence type="ECO:0000313" key="2">
    <source>
        <dbReference type="Proteomes" id="UP000678499"/>
    </source>
</evidence>
<dbReference type="EMBL" id="CAJPEX010022632">
    <property type="protein sequence ID" value="CAG0925935.1"/>
    <property type="molecule type" value="Genomic_DNA"/>
</dbReference>
<keyword evidence="2" id="KW-1185">Reference proteome</keyword>
<feature type="non-terminal residue" evidence="1">
    <location>
        <position position="63"/>
    </location>
</feature>
<dbReference type="OrthoDB" id="1922221at2759"/>
<gene>
    <name evidence="1" type="ORF">NMOB1V02_LOCUS13385</name>
</gene>
<protein>
    <submittedName>
        <fullName evidence="1">Uncharacterized protein</fullName>
    </submittedName>
</protein>
<dbReference type="Proteomes" id="UP000678499">
    <property type="component" value="Unassembled WGS sequence"/>
</dbReference>
<proteinExistence type="predicted"/>
<evidence type="ECO:0000313" key="1">
    <source>
        <dbReference type="EMBL" id="CAD7285783.1"/>
    </source>
</evidence>
<dbReference type="EMBL" id="OA904669">
    <property type="protein sequence ID" value="CAD7285783.1"/>
    <property type="molecule type" value="Genomic_DNA"/>
</dbReference>